<feature type="region of interest" description="Disordered" evidence="1">
    <location>
        <begin position="24"/>
        <end position="48"/>
    </location>
</feature>
<evidence type="ECO:0000313" key="3">
    <source>
        <dbReference type="EMBL" id="TFJ83864.1"/>
    </source>
</evidence>
<dbReference type="InterPro" id="IPR036034">
    <property type="entry name" value="PDZ_sf"/>
</dbReference>
<gene>
    <name evidence="3" type="ORF">NSK_004961</name>
</gene>
<name>A0A4D9CZ84_9STRA</name>
<reference evidence="3 4" key="1">
    <citation type="submission" date="2019-01" db="EMBL/GenBank/DDBJ databases">
        <title>Nuclear Genome Assembly of the Microalgal Biofuel strain Nannochloropsis salina CCMP1776.</title>
        <authorList>
            <person name="Hovde B."/>
        </authorList>
    </citation>
    <scope>NUCLEOTIDE SEQUENCE [LARGE SCALE GENOMIC DNA]</scope>
    <source>
        <strain evidence="3 4">CCMP1776</strain>
    </source>
</reference>
<comment type="caution">
    <text evidence="3">The sequence shown here is derived from an EMBL/GenBank/DDBJ whole genome shotgun (WGS) entry which is preliminary data.</text>
</comment>
<evidence type="ECO:0000259" key="2">
    <source>
        <dbReference type="PROSITE" id="PS50086"/>
    </source>
</evidence>
<proteinExistence type="predicted"/>
<dbReference type="InterPro" id="IPR000195">
    <property type="entry name" value="Rab-GAP-TBC_dom"/>
</dbReference>
<dbReference type="Gene3D" id="1.10.8.270">
    <property type="entry name" value="putative rabgap domain of human tbc1 domain family member 14 like domains"/>
    <property type="match status" value="1"/>
</dbReference>
<dbReference type="SUPFAM" id="SSF50156">
    <property type="entry name" value="PDZ domain-like"/>
    <property type="match status" value="1"/>
</dbReference>
<dbReference type="OrthoDB" id="10263206at2759"/>
<sequence length="666" mass="74194">MHTSSQVNQSTDLQSSTVLWEAAFDANKNDDDTEEADLSDEEMREAHGPSLEHSIMVARGEKLCIRVRDDSWILPGTVFVSHFDSASSQGGKGPIEESGLVGVGDFLVRVNGCDVVGKGARHALALIKDEVSADSVSLTFRRLQTSSISREGNRRRSEAGIHLTEQHRVLMFRYLLDSNPIDKRRLASLAGDGIPDVDKHLRPLAWRILLLYLPDEVSLWDAHLKQERAIYYQLVQELTIMTGPAASCPPSASGHVINESEDQNLRGGWRAGDASPPSDTPLCALSSAPAQEGDARDTSGSMKATDPNSTSCQGHPGSAPPLPRSGRGSGELDVSLGSSQDRLPTRPRFDADRSLFNEIRKDVVRTHPDQNFYQDQTFGTARYDALLRILFIYAKTNSGTRYIQGMNELAGTLFYVMSRDSDQEWAEHAEADTMFLFAQLMSQLRDVFIEKMDESDTGIESKFEQLEVLLERHDPTLSKHFRMIGLEAHFYSLRWITTLFCREFTLPDTIAVWDALFADKDFSDFILYFCLSMLMEQRQEMLRCSFAKCLQSLQAYSPEAEMKRLLHRMRSLRAQDSASGFRVDRRVGEEATPSTSRVRNYFSRVSSRMREDVPIALGSFSTESKSHFKRAGAQVKASFGSMRKLIGDSMSVLPSPGATGGAPSAT</sequence>
<dbReference type="PANTHER" id="PTHR22957:SF27">
    <property type="entry name" value="TBC1 DOMAIN FAMILY MEMBER 13"/>
    <property type="match status" value="1"/>
</dbReference>
<dbReference type="AlphaFoldDB" id="A0A4D9CZ84"/>
<dbReference type="InterPro" id="IPR035969">
    <property type="entry name" value="Rab-GAP_TBC_sf"/>
</dbReference>
<feature type="region of interest" description="Disordered" evidence="1">
    <location>
        <begin position="265"/>
        <end position="349"/>
    </location>
</feature>
<dbReference type="GO" id="GO:0005096">
    <property type="term" value="F:GTPase activator activity"/>
    <property type="evidence" value="ECO:0007669"/>
    <property type="project" value="TreeGrafter"/>
</dbReference>
<evidence type="ECO:0000313" key="4">
    <source>
        <dbReference type="Proteomes" id="UP000355283"/>
    </source>
</evidence>
<feature type="compositionally biased region" description="Acidic residues" evidence="1">
    <location>
        <begin position="31"/>
        <end position="43"/>
    </location>
</feature>
<organism evidence="3 4">
    <name type="scientific">Nannochloropsis salina CCMP1776</name>
    <dbReference type="NCBI Taxonomy" id="1027361"/>
    <lineage>
        <taxon>Eukaryota</taxon>
        <taxon>Sar</taxon>
        <taxon>Stramenopiles</taxon>
        <taxon>Ochrophyta</taxon>
        <taxon>Eustigmatophyceae</taxon>
        <taxon>Eustigmatales</taxon>
        <taxon>Monodopsidaceae</taxon>
        <taxon>Microchloropsis</taxon>
        <taxon>Microchloropsis salina</taxon>
    </lineage>
</organism>
<dbReference type="Proteomes" id="UP000355283">
    <property type="component" value="Unassembled WGS sequence"/>
</dbReference>
<keyword evidence="4" id="KW-1185">Reference proteome</keyword>
<feature type="compositionally biased region" description="Polar residues" evidence="1">
    <location>
        <begin position="298"/>
        <end position="313"/>
    </location>
</feature>
<dbReference type="Pfam" id="PF00566">
    <property type="entry name" value="RabGAP-TBC"/>
    <property type="match status" value="1"/>
</dbReference>
<dbReference type="SUPFAM" id="SSF47923">
    <property type="entry name" value="Ypt/Rab-GAP domain of gyp1p"/>
    <property type="match status" value="2"/>
</dbReference>
<dbReference type="PANTHER" id="PTHR22957">
    <property type="entry name" value="TBC1 DOMAIN FAMILY MEMBER GTPASE-ACTIVATING PROTEIN"/>
    <property type="match status" value="1"/>
</dbReference>
<dbReference type="GO" id="GO:0006886">
    <property type="term" value="P:intracellular protein transport"/>
    <property type="evidence" value="ECO:0007669"/>
    <property type="project" value="TreeGrafter"/>
</dbReference>
<dbReference type="SMART" id="SM00164">
    <property type="entry name" value="TBC"/>
    <property type="match status" value="1"/>
</dbReference>
<protein>
    <recommendedName>
        <fullName evidence="2">Rab-GAP TBC domain-containing protein</fullName>
    </recommendedName>
</protein>
<feature type="domain" description="Rab-GAP TBC" evidence="2">
    <location>
        <begin position="196"/>
        <end position="520"/>
    </location>
</feature>
<dbReference type="PROSITE" id="PS50086">
    <property type="entry name" value="TBC_RABGAP"/>
    <property type="match status" value="1"/>
</dbReference>
<dbReference type="Gene3D" id="2.30.42.10">
    <property type="match status" value="1"/>
</dbReference>
<dbReference type="EMBL" id="SDOX01000021">
    <property type="protein sequence ID" value="TFJ83864.1"/>
    <property type="molecule type" value="Genomic_DNA"/>
</dbReference>
<accession>A0A4D9CZ84</accession>
<evidence type="ECO:0000256" key="1">
    <source>
        <dbReference type="SAM" id="MobiDB-lite"/>
    </source>
</evidence>
<dbReference type="Gene3D" id="1.10.472.80">
    <property type="entry name" value="Ypt/Rab-GAP domain of gyp1p, domain 3"/>
    <property type="match status" value="1"/>
</dbReference>